<keyword evidence="2" id="KW-1185">Reference proteome</keyword>
<dbReference type="RefSeq" id="WP_394305973.1">
    <property type="nucleotide sequence ID" value="NZ_JASKMA010000006.1"/>
</dbReference>
<sequence>MDLITETYLGWDEVTHTTDCPSPVWDEVDIRRTEGVRPRTAHDAPHACTSDGCTHADTFGRVQLRLLCRDCDTVVFVGGEALTETRSNTSRTGWGQRPTQHGGVWLWPGRPTIPGGEPHQYLVTLQAAALTHDLLYGIITGYHDASGAQRWIAGAYPNADGAHQICTLRWAYASNGLDSIDEAVAFIDGTIRNPQRAVVVSF</sequence>
<evidence type="ECO:0000313" key="2">
    <source>
        <dbReference type="Proteomes" id="UP001249760"/>
    </source>
</evidence>
<name>A0ABU3JP56_9ACTN</name>
<accession>A0ABU3JP56</accession>
<dbReference type="EMBL" id="JASKMA010000006">
    <property type="protein sequence ID" value="MDT6983699.1"/>
    <property type="molecule type" value="Genomic_DNA"/>
</dbReference>
<evidence type="ECO:0000313" key="1">
    <source>
        <dbReference type="EMBL" id="MDT6983699.1"/>
    </source>
</evidence>
<dbReference type="Proteomes" id="UP001249760">
    <property type="component" value="Unassembled WGS sequence"/>
</dbReference>
<organism evidence="1 2">
    <name type="scientific">Streptomyces lusitanus</name>
    <dbReference type="NCBI Taxonomy" id="68232"/>
    <lineage>
        <taxon>Bacteria</taxon>
        <taxon>Bacillati</taxon>
        <taxon>Actinomycetota</taxon>
        <taxon>Actinomycetes</taxon>
        <taxon>Kitasatosporales</taxon>
        <taxon>Streptomycetaceae</taxon>
        <taxon>Streptomyces</taxon>
    </lineage>
</organism>
<comment type="caution">
    <text evidence="1">The sequence shown here is derived from an EMBL/GenBank/DDBJ whole genome shotgun (WGS) entry which is preliminary data.</text>
</comment>
<reference evidence="1 2" key="1">
    <citation type="submission" date="2023-05" db="EMBL/GenBank/DDBJ databases">
        <title>Streptomyces fuscus sp. nov., a brown-black pigment producing actinomyces isolated from dry sand of Sea duck farm.</title>
        <authorList>
            <person name="Xie J."/>
            <person name="Shen N."/>
        </authorList>
    </citation>
    <scope>NUCLEOTIDE SEQUENCE [LARGE SCALE GENOMIC DNA]</scope>
    <source>
        <strain evidence="1 2">CGMCC 4.1745</strain>
    </source>
</reference>
<gene>
    <name evidence="1" type="ORF">QNO04_09515</name>
</gene>
<protein>
    <submittedName>
        <fullName evidence="1">Uncharacterized protein</fullName>
    </submittedName>
</protein>
<proteinExistence type="predicted"/>